<sequence>MSNPTRRVVALLDFLGRHPGRTYSLSELARELEISKSTLHALVETLVEAGYLIRHEDTKAIELGPVLAGIGHSALGRRGHLIDSLRPAMETIARTLDSHCLVSADIGDWIVPLAAAGEPSRVTTLFRVGGRSNPFAPPMGILFLPGRTMSEIHDWLGRARPALGAVEQELNLSAIDVLRTNGFAAAARLDAKARLERALDELHLGKRPEHSESVTALLSEMRRAPYVLLDFDDPNAREIDWIGVPLLDGRSRVTLALVVLNLPSPMSGPDVLKVARYLRASLAVHPEVRLFDGTGTATDPNTESYDGPYSS</sequence>
<dbReference type="InterPro" id="IPR011991">
    <property type="entry name" value="ArsR-like_HTH"/>
</dbReference>
<dbReference type="InterPro" id="IPR029016">
    <property type="entry name" value="GAF-like_dom_sf"/>
</dbReference>
<keyword evidence="1" id="KW-0805">Transcription regulation</keyword>
<evidence type="ECO:0000313" key="7">
    <source>
        <dbReference type="EMBL" id="SNQ45765.1"/>
    </source>
</evidence>
<dbReference type="PROSITE" id="PS51078">
    <property type="entry name" value="ICLR_ED"/>
    <property type="match status" value="1"/>
</dbReference>
<dbReference type="InterPro" id="IPR005471">
    <property type="entry name" value="Tscrpt_reg_IclR_N"/>
</dbReference>
<dbReference type="Proteomes" id="UP000234331">
    <property type="component" value="Unassembled WGS sequence"/>
</dbReference>
<dbReference type="PANTHER" id="PTHR30136">
    <property type="entry name" value="HELIX-TURN-HELIX TRANSCRIPTIONAL REGULATOR, ICLR FAMILY"/>
    <property type="match status" value="1"/>
</dbReference>
<evidence type="ECO:0000256" key="4">
    <source>
        <dbReference type="SAM" id="MobiDB-lite"/>
    </source>
</evidence>
<dbReference type="Pfam" id="PF09339">
    <property type="entry name" value="HTH_IclR"/>
    <property type="match status" value="1"/>
</dbReference>
<dbReference type="InterPro" id="IPR050707">
    <property type="entry name" value="HTH_MetabolicPath_Reg"/>
</dbReference>
<keyword evidence="2" id="KW-0238">DNA-binding</keyword>
<evidence type="ECO:0000259" key="6">
    <source>
        <dbReference type="PROSITE" id="PS51078"/>
    </source>
</evidence>
<name>A0A2I2KJD3_9ACTN</name>
<dbReference type="InterPro" id="IPR036388">
    <property type="entry name" value="WH-like_DNA-bd_sf"/>
</dbReference>
<dbReference type="SMART" id="SM00346">
    <property type="entry name" value="HTH_ICLR"/>
    <property type="match status" value="1"/>
</dbReference>
<dbReference type="CDD" id="cd00090">
    <property type="entry name" value="HTH_ARSR"/>
    <property type="match status" value="1"/>
</dbReference>
<feature type="domain" description="HTH iclR-type" evidence="5">
    <location>
        <begin position="2"/>
        <end position="65"/>
    </location>
</feature>
<keyword evidence="3" id="KW-0804">Transcription</keyword>
<evidence type="ECO:0000259" key="5">
    <source>
        <dbReference type="PROSITE" id="PS51077"/>
    </source>
</evidence>
<dbReference type="GO" id="GO:0003700">
    <property type="term" value="F:DNA-binding transcription factor activity"/>
    <property type="evidence" value="ECO:0007669"/>
    <property type="project" value="TreeGrafter"/>
</dbReference>
<dbReference type="PROSITE" id="PS51077">
    <property type="entry name" value="HTH_ICLR"/>
    <property type="match status" value="1"/>
</dbReference>
<dbReference type="Gene3D" id="1.10.10.10">
    <property type="entry name" value="Winged helix-like DNA-binding domain superfamily/Winged helix DNA-binding domain"/>
    <property type="match status" value="1"/>
</dbReference>
<evidence type="ECO:0000256" key="2">
    <source>
        <dbReference type="ARBA" id="ARBA00023125"/>
    </source>
</evidence>
<dbReference type="PANTHER" id="PTHR30136:SF35">
    <property type="entry name" value="HTH-TYPE TRANSCRIPTIONAL REGULATOR RV1719"/>
    <property type="match status" value="1"/>
</dbReference>
<proteinExistence type="predicted"/>
<dbReference type="InterPro" id="IPR036390">
    <property type="entry name" value="WH_DNA-bd_sf"/>
</dbReference>
<dbReference type="SUPFAM" id="SSF46785">
    <property type="entry name" value="Winged helix' DNA-binding domain"/>
    <property type="match status" value="1"/>
</dbReference>
<reference evidence="7 8" key="1">
    <citation type="submission" date="2017-06" db="EMBL/GenBank/DDBJ databases">
        <authorList>
            <person name="Kim H.J."/>
            <person name="Triplett B.A."/>
        </authorList>
    </citation>
    <scope>NUCLEOTIDE SEQUENCE [LARGE SCALE GENOMIC DNA]</scope>
    <source>
        <strain evidence="7">FRACA_ARgP5</strain>
    </source>
</reference>
<protein>
    <submittedName>
        <fullName evidence="7">Transcriptional regulator, IclR family</fullName>
    </submittedName>
</protein>
<keyword evidence="8" id="KW-1185">Reference proteome</keyword>
<feature type="domain" description="IclR-ED" evidence="6">
    <location>
        <begin position="66"/>
        <end position="296"/>
    </location>
</feature>
<dbReference type="GO" id="GO:0045892">
    <property type="term" value="P:negative regulation of DNA-templated transcription"/>
    <property type="evidence" value="ECO:0007669"/>
    <property type="project" value="TreeGrafter"/>
</dbReference>
<dbReference type="OrthoDB" id="7495200at2"/>
<gene>
    <name evidence="7" type="ORF">FRACA_1110002</name>
</gene>
<feature type="region of interest" description="Disordered" evidence="4">
    <location>
        <begin position="292"/>
        <end position="311"/>
    </location>
</feature>
<dbReference type="EMBL" id="FZMO01000015">
    <property type="protein sequence ID" value="SNQ45765.1"/>
    <property type="molecule type" value="Genomic_DNA"/>
</dbReference>
<evidence type="ECO:0000313" key="8">
    <source>
        <dbReference type="Proteomes" id="UP000234331"/>
    </source>
</evidence>
<accession>A0A2I2KJD3</accession>
<dbReference type="AlphaFoldDB" id="A0A2I2KJD3"/>
<organism evidence="7 8">
    <name type="scientific">Frankia canadensis</name>
    <dbReference type="NCBI Taxonomy" id="1836972"/>
    <lineage>
        <taxon>Bacteria</taxon>
        <taxon>Bacillati</taxon>
        <taxon>Actinomycetota</taxon>
        <taxon>Actinomycetes</taxon>
        <taxon>Frankiales</taxon>
        <taxon>Frankiaceae</taxon>
        <taxon>Frankia</taxon>
    </lineage>
</organism>
<dbReference type="SUPFAM" id="SSF55781">
    <property type="entry name" value="GAF domain-like"/>
    <property type="match status" value="1"/>
</dbReference>
<evidence type="ECO:0000256" key="1">
    <source>
        <dbReference type="ARBA" id="ARBA00023015"/>
    </source>
</evidence>
<dbReference type="RefSeq" id="WP_101829898.1">
    <property type="nucleotide sequence ID" value="NZ_FZMO01000015.1"/>
</dbReference>
<feature type="compositionally biased region" description="Polar residues" evidence="4">
    <location>
        <begin position="295"/>
        <end position="311"/>
    </location>
</feature>
<evidence type="ECO:0000256" key="3">
    <source>
        <dbReference type="ARBA" id="ARBA00023163"/>
    </source>
</evidence>
<dbReference type="GO" id="GO:0003677">
    <property type="term" value="F:DNA binding"/>
    <property type="evidence" value="ECO:0007669"/>
    <property type="project" value="UniProtKB-KW"/>
</dbReference>
<dbReference type="Gene3D" id="3.30.450.40">
    <property type="match status" value="1"/>
</dbReference>
<dbReference type="InterPro" id="IPR014757">
    <property type="entry name" value="Tscrpt_reg_IclR_C"/>
</dbReference>